<dbReference type="GO" id="GO:0048476">
    <property type="term" value="C:Holliday junction resolvase complex"/>
    <property type="evidence" value="ECO:0007669"/>
    <property type="project" value="InterPro"/>
</dbReference>
<dbReference type="Gene3D" id="1.10.8.10">
    <property type="entry name" value="DNA helicase RuvA subunit, C-terminal domain"/>
    <property type="match status" value="1"/>
</dbReference>
<dbReference type="FunFam" id="1.10.150.670:FF:000002">
    <property type="entry name" value="Crossover junction endonuclease EME1"/>
    <property type="match status" value="1"/>
</dbReference>
<dbReference type="InterPro" id="IPR033310">
    <property type="entry name" value="Mms4/EME1/EME2"/>
</dbReference>
<comment type="similarity">
    <text evidence="3">Belongs to the EME1/MMS4 family.</text>
</comment>
<proteinExistence type="inferred from homology"/>
<evidence type="ECO:0000256" key="5">
    <source>
        <dbReference type="ARBA" id="ARBA00022723"/>
    </source>
</evidence>
<dbReference type="GO" id="GO:0000712">
    <property type="term" value="P:resolution of meiotic recombination intermediates"/>
    <property type="evidence" value="ECO:0007669"/>
    <property type="project" value="TreeGrafter"/>
</dbReference>
<accession>A0A6J8B9N8</accession>
<evidence type="ECO:0000256" key="14">
    <source>
        <dbReference type="SAM" id="Coils"/>
    </source>
</evidence>
<evidence type="ECO:0000256" key="3">
    <source>
        <dbReference type="ARBA" id="ARBA00005313"/>
    </source>
</evidence>
<evidence type="ECO:0000256" key="11">
    <source>
        <dbReference type="ARBA" id="ARBA00023204"/>
    </source>
</evidence>
<keyword evidence="13" id="KW-0469">Meiosis</keyword>
<comment type="subcellular location">
    <subcellularLocation>
        <location evidence="2">Nucleus</location>
    </subcellularLocation>
</comment>
<dbReference type="GO" id="GO:0046872">
    <property type="term" value="F:metal ion binding"/>
    <property type="evidence" value="ECO:0007669"/>
    <property type="project" value="UniProtKB-KW"/>
</dbReference>
<keyword evidence="8 17" id="KW-0378">Hydrolase</keyword>
<comment type="cofactor">
    <cofactor evidence="1">
        <name>Mg(2+)</name>
        <dbReference type="ChEBI" id="CHEBI:18420"/>
    </cofactor>
</comment>
<protein>
    <submittedName>
        <fullName evidence="17">EME1</fullName>
        <ecNumber evidence="17">3.1.22.-</ecNumber>
    </submittedName>
</protein>
<dbReference type="GO" id="GO:0005634">
    <property type="term" value="C:nucleus"/>
    <property type="evidence" value="ECO:0007669"/>
    <property type="project" value="UniProtKB-SubCell"/>
</dbReference>
<reference evidence="17 18" key="1">
    <citation type="submission" date="2020-06" db="EMBL/GenBank/DDBJ databases">
        <authorList>
            <person name="Li R."/>
            <person name="Bekaert M."/>
        </authorList>
    </citation>
    <scope>NUCLEOTIDE SEQUENCE [LARGE SCALE GENOMIC DNA]</scope>
    <source>
        <strain evidence="18">wild</strain>
    </source>
</reference>
<organism evidence="17 18">
    <name type="scientific">Mytilus coruscus</name>
    <name type="common">Sea mussel</name>
    <dbReference type="NCBI Taxonomy" id="42192"/>
    <lineage>
        <taxon>Eukaryota</taxon>
        <taxon>Metazoa</taxon>
        <taxon>Spiralia</taxon>
        <taxon>Lophotrochozoa</taxon>
        <taxon>Mollusca</taxon>
        <taxon>Bivalvia</taxon>
        <taxon>Autobranchia</taxon>
        <taxon>Pteriomorphia</taxon>
        <taxon>Mytilida</taxon>
        <taxon>Mytiloidea</taxon>
        <taxon>Mytilidae</taxon>
        <taxon>Mytilinae</taxon>
        <taxon>Mytilus</taxon>
    </lineage>
</organism>
<dbReference type="GO" id="GO:0043130">
    <property type="term" value="F:ubiquitin binding"/>
    <property type="evidence" value="ECO:0007669"/>
    <property type="project" value="InterPro"/>
</dbReference>
<dbReference type="GO" id="GO:0031297">
    <property type="term" value="P:replication fork processing"/>
    <property type="evidence" value="ECO:0007669"/>
    <property type="project" value="TreeGrafter"/>
</dbReference>
<dbReference type="Gene3D" id="3.40.50.10130">
    <property type="match status" value="1"/>
</dbReference>
<evidence type="ECO:0000259" key="16">
    <source>
        <dbReference type="PROSITE" id="PS51140"/>
    </source>
</evidence>
<dbReference type="InterPro" id="IPR003892">
    <property type="entry name" value="CUE"/>
</dbReference>
<evidence type="ECO:0000256" key="13">
    <source>
        <dbReference type="ARBA" id="ARBA00023254"/>
    </source>
</evidence>
<feature type="region of interest" description="Disordered" evidence="15">
    <location>
        <begin position="201"/>
        <end position="227"/>
    </location>
</feature>
<dbReference type="PANTHER" id="PTHR21077">
    <property type="entry name" value="EME1 PROTEIN"/>
    <property type="match status" value="1"/>
</dbReference>
<evidence type="ECO:0000256" key="2">
    <source>
        <dbReference type="ARBA" id="ARBA00004123"/>
    </source>
</evidence>
<dbReference type="GO" id="GO:0003677">
    <property type="term" value="F:DNA binding"/>
    <property type="evidence" value="ECO:0007669"/>
    <property type="project" value="InterPro"/>
</dbReference>
<keyword evidence="9" id="KW-0460">Magnesium</keyword>
<keyword evidence="10" id="KW-0233">DNA recombination</keyword>
<evidence type="ECO:0000256" key="9">
    <source>
        <dbReference type="ARBA" id="ARBA00022842"/>
    </source>
</evidence>
<keyword evidence="12" id="KW-0539">Nucleus</keyword>
<evidence type="ECO:0000256" key="12">
    <source>
        <dbReference type="ARBA" id="ARBA00023242"/>
    </source>
</evidence>
<keyword evidence="7" id="KW-0227">DNA damage</keyword>
<dbReference type="OrthoDB" id="343092at2759"/>
<evidence type="ECO:0000256" key="6">
    <source>
        <dbReference type="ARBA" id="ARBA00022759"/>
    </source>
</evidence>
<dbReference type="GO" id="GO:0031573">
    <property type="term" value="P:mitotic intra-S DNA damage checkpoint signaling"/>
    <property type="evidence" value="ECO:0007669"/>
    <property type="project" value="TreeGrafter"/>
</dbReference>
<feature type="domain" description="CUE" evidence="16">
    <location>
        <begin position="5"/>
        <end position="47"/>
    </location>
</feature>
<keyword evidence="18" id="KW-1185">Reference proteome</keyword>
<dbReference type="EC" id="3.1.22.-" evidence="17"/>
<keyword evidence="4" id="KW-0540">Nuclease</keyword>
<evidence type="ECO:0000256" key="10">
    <source>
        <dbReference type="ARBA" id="ARBA00023172"/>
    </source>
</evidence>
<keyword evidence="11" id="KW-0234">DNA repair</keyword>
<dbReference type="AlphaFoldDB" id="A0A6J8B9N8"/>
<feature type="coiled-coil region" evidence="14">
    <location>
        <begin position="255"/>
        <end position="294"/>
    </location>
</feature>
<dbReference type="SMART" id="SM00891">
    <property type="entry name" value="ERCC4"/>
    <property type="match status" value="1"/>
</dbReference>
<dbReference type="PANTHER" id="PTHR21077:SF5">
    <property type="entry name" value="CROSSOVER JUNCTION ENDONUCLEASE MMS4"/>
    <property type="match status" value="1"/>
</dbReference>
<dbReference type="Gene3D" id="1.10.150.670">
    <property type="entry name" value="Crossover junction endonuclease EME1, DNA-binding domain"/>
    <property type="match status" value="1"/>
</dbReference>
<keyword evidence="14" id="KW-0175">Coiled coil</keyword>
<evidence type="ECO:0000313" key="17">
    <source>
        <dbReference type="EMBL" id="CAC5380662.1"/>
    </source>
</evidence>
<evidence type="ECO:0000256" key="15">
    <source>
        <dbReference type="SAM" id="MobiDB-lite"/>
    </source>
</evidence>
<evidence type="ECO:0000256" key="7">
    <source>
        <dbReference type="ARBA" id="ARBA00022763"/>
    </source>
</evidence>
<evidence type="ECO:0000256" key="4">
    <source>
        <dbReference type="ARBA" id="ARBA00022722"/>
    </source>
</evidence>
<sequence length="638" mass="72396">MSLNISDEDVAQVSLLCPDADEDYIRHNLSITGDVNTTINSILDGNVNRLQNTDFDSDEELPPLSLKQHIQPENIVIVLDSNEPACMKMSSNYKGKDCSKHARKIPYSKNDFLSDSSDIENDAEMVETLSLKERLLGKQSTFTSNGLVGNLMGTSVKCDQYDHRQESSGLTLTESFKNMHTKNLIEIIECCDIDDEMSKESNSCDTNLSEKSNQDYSKTSNTSNTTECVNKNKTVELNLPELEKSDKPIKRKRTLEEIEDRKRQAQLKKEFAEQKKLEREKVQLEKKKNVQIRKIQGERKKQMGTWNQSLEFMKIVLDPHIINDCGLGAAIFKVGEELKVPCVTEEQGFPFTISWKRMVTEWIENGTQVETVKREVTEDEALIILPVSDFVHMVENSKQGGFEGKTTLLQYIQIVQQRQPKISITPAVIGLEKYFRDLKTIKQRQHREAVLATGESSQTTKKKKNINTIVSRIDVEEACAEVQLQTSCVVQMLETTDEITDLIKTYTKAVAEKPAKKDRLDSIFSFHEDGTTGVKVDKSGQGLLKVWKQQLLQFKNVSPDMAEAIIAEYPSPQLLMKAYSMCSSQEEGVKVLDNIVTFNMNSVRRGAGVLETTRRIGKEMSRRFYLFFTNTDPSCTIK</sequence>
<dbReference type="InterPro" id="IPR006166">
    <property type="entry name" value="ERCC4_domain"/>
</dbReference>
<dbReference type="Proteomes" id="UP000507470">
    <property type="component" value="Unassembled WGS sequence"/>
</dbReference>
<dbReference type="GO" id="GO:0006302">
    <property type="term" value="P:double-strand break repair"/>
    <property type="evidence" value="ECO:0007669"/>
    <property type="project" value="TreeGrafter"/>
</dbReference>
<gene>
    <name evidence="17" type="ORF">MCOR_16617</name>
</gene>
<dbReference type="GO" id="GO:0008821">
    <property type="term" value="F:crossover junction DNA endonuclease activity"/>
    <property type="evidence" value="ECO:0007669"/>
    <property type="project" value="TreeGrafter"/>
</dbReference>
<name>A0A6J8B9N8_MYTCO</name>
<dbReference type="InterPro" id="IPR042530">
    <property type="entry name" value="EME1/EME2_C"/>
</dbReference>
<dbReference type="EMBL" id="CACVKT020002931">
    <property type="protein sequence ID" value="CAC5380662.1"/>
    <property type="molecule type" value="Genomic_DNA"/>
</dbReference>
<evidence type="ECO:0000256" key="1">
    <source>
        <dbReference type="ARBA" id="ARBA00001946"/>
    </source>
</evidence>
<keyword evidence="6" id="KW-0255">Endonuclease</keyword>
<dbReference type="Pfam" id="PF21292">
    <property type="entry name" value="EME1-MUS81_C"/>
    <property type="match status" value="1"/>
</dbReference>
<keyword evidence="5" id="KW-0479">Metal-binding</keyword>
<evidence type="ECO:0000256" key="8">
    <source>
        <dbReference type="ARBA" id="ARBA00022801"/>
    </source>
</evidence>
<evidence type="ECO:0000313" key="18">
    <source>
        <dbReference type="Proteomes" id="UP000507470"/>
    </source>
</evidence>
<dbReference type="PROSITE" id="PS51140">
    <property type="entry name" value="CUE"/>
    <property type="match status" value="1"/>
</dbReference>